<keyword evidence="4" id="KW-0964">Secreted</keyword>
<accession>A0ABQ8D7N1</accession>
<proteinExistence type="inferred from homology"/>
<dbReference type="Gene3D" id="3.30.465.10">
    <property type="match status" value="1"/>
</dbReference>
<evidence type="ECO:0000256" key="9">
    <source>
        <dbReference type="ARBA" id="ARBA00023002"/>
    </source>
</evidence>
<evidence type="ECO:0000313" key="14">
    <source>
        <dbReference type="Proteomes" id="UP000824890"/>
    </source>
</evidence>
<keyword evidence="7" id="KW-0547">Nucleotide-binding</keyword>
<dbReference type="PROSITE" id="PS51387">
    <property type="entry name" value="FAD_PCMH"/>
    <property type="match status" value="1"/>
</dbReference>
<evidence type="ECO:0000256" key="3">
    <source>
        <dbReference type="ARBA" id="ARBA00005466"/>
    </source>
</evidence>
<reference evidence="13 14" key="1">
    <citation type="submission" date="2021-05" db="EMBL/GenBank/DDBJ databases">
        <title>Genome Assembly of Synthetic Allotetraploid Brassica napus Reveals Homoeologous Exchanges between Subgenomes.</title>
        <authorList>
            <person name="Davis J.T."/>
        </authorList>
    </citation>
    <scope>NUCLEOTIDE SEQUENCE [LARGE SCALE GENOMIC DNA]</scope>
    <source>
        <strain evidence="14">cv. Da-Ae</strain>
        <tissue evidence="13">Seedling</tissue>
    </source>
</reference>
<feature type="chain" id="PRO_5046732517" description="FAD-binding PCMH-type domain-containing protein" evidence="11">
    <location>
        <begin position="33"/>
        <end position="537"/>
    </location>
</feature>
<keyword evidence="4" id="KW-0134">Cell wall</keyword>
<evidence type="ECO:0000256" key="8">
    <source>
        <dbReference type="ARBA" id="ARBA00022827"/>
    </source>
</evidence>
<dbReference type="EMBL" id="JAGKQM010000005">
    <property type="protein sequence ID" value="KAH0925380.1"/>
    <property type="molecule type" value="Genomic_DNA"/>
</dbReference>
<dbReference type="InterPro" id="IPR016169">
    <property type="entry name" value="FAD-bd_PCMH_sub2"/>
</dbReference>
<comment type="similarity">
    <text evidence="3">Belongs to the oxygen-dependent FAD-linked oxidoreductase family.</text>
</comment>
<protein>
    <recommendedName>
        <fullName evidence="12">FAD-binding PCMH-type domain-containing protein</fullName>
    </recommendedName>
</protein>
<keyword evidence="5" id="KW-0285">Flavoprotein</keyword>
<evidence type="ECO:0000256" key="11">
    <source>
        <dbReference type="SAM" id="SignalP"/>
    </source>
</evidence>
<dbReference type="Proteomes" id="UP000824890">
    <property type="component" value="Unassembled WGS sequence"/>
</dbReference>
<dbReference type="Gene3D" id="3.30.43.10">
    <property type="entry name" value="Uridine Diphospho-n-acetylenolpyruvylglucosamine Reductase, domain 2"/>
    <property type="match status" value="1"/>
</dbReference>
<dbReference type="InterPro" id="IPR036318">
    <property type="entry name" value="FAD-bd_PCMH-like_sf"/>
</dbReference>
<dbReference type="InterPro" id="IPR016166">
    <property type="entry name" value="FAD-bd_PCMH"/>
</dbReference>
<feature type="domain" description="FAD-binding PCMH-type" evidence="12">
    <location>
        <begin position="81"/>
        <end position="259"/>
    </location>
</feature>
<comment type="subcellular location">
    <subcellularLocation>
        <location evidence="2">Secreted</location>
        <location evidence="2">Cell wall</location>
    </subcellularLocation>
</comment>
<dbReference type="Gene3D" id="3.40.462.20">
    <property type="match status" value="1"/>
</dbReference>
<keyword evidence="6 11" id="KW-0732">Signal</keyword>
<keyword evidence="8" id="KW-0274">FAD</keyword>
<evidence type="ECO:0000256" key="6">
    <source>
        <dbReference type="ARBA" id="ARBA00022729"/>
    </source>
</evidence>
<comment type="caution">
    <text evidence="13">The sequence shown here is derived from an EMBL/GenBank/DDBJ whole genome shotgun (WGS) entry which is preliminary data.</text>
</comment>
<dbReference type="InterPro" id="IPR006094">
    <property type="entry name" value="Oxid_FAD_bind_N"/>
</dbReference>
<evidence type="ECO:0000256" key="7">
    <source>
        <dbReference type="ARBA" id="ARBA00022741"/>
    </source>
</evidence>
<keyword evidence="10" id="KW-0325">Glycoprotein</keyword>
<dbReference type="InterPro" id="IPR016167">
    <property type="entry name" value="FAD-bd_PCMH_sub1"/>
</dbReference>
<evidence type="ECO:0000256" key="5">
    <source>
        <dbReference type="ARBA" id="ARBA00022630"/>
    </source>
</evidence>
<dbReference type="InterPro" id="IPR012951">
    <property type="entry name" value="BBE"/>
</dbReference>
<sequence>MLINNMAFAVSKRNAMAFAVTLLLVSIPMSSSTLQQDFLQCLVENSDISFPITAAFYSPDQNATLFKEELESTAQNLRYLTPSNPKPVFIFEPMYETHVQAAVVCAKKLQLHMRVRSGGHDYEGLSFVSENETPFVIVDLSKLRQIDVDVDSNSAWAHAGATVGEVYYRIQEKSQTHGFPAGLCSSLGIGGHLVGGAYGSMMRKFGLGADNVLDARIIDVNGKILDRAAMGEDVFWALRGGGGGSFGVILAWKIKLVPVPSTVTVFTVTKTLEQDGTKVLYKWQQVADKLDEDLFIRVIIQTASKTTKPGNRTISTSYQGQFLGDSNRLMQVMQKSFPELGLTKKDCMETSWIKSVMYIAGFPSSAAPEALLDGKSLFKSYFKAKSDFVEEPIPVEGLEGLWKKLLEEDSPLTIWNPYGGVMSRIAESEIPFPHRKGTLFKIQWLSSWSDGKASDERHMKWMREMYSYMEKYVSKNPRRAYVNYRDLDLGVNEEESDAREWGTKYFKGNFERLVKIKGEFDPENFFRHEQSIPTKIG</sequence>
<dbReference type="Pfam" id="PF01565">
    <property type="entry name" value="FAD_binding_4"/>
    <property type="match status" value="1"/>
</dbReference>
<keyword evidence="14" id="KW-1185">Reference proteome</keyword>
<organism evidence="13 14">
    <name type="scientific">Brassica napus</name>
    <name type="common">Rape</name>
    <dbReference type="NCBI Taxonomy" id="3708"/>
    <lineage>
        <taxon>Eukaryota</taxon>
        <taxon>Viridiplantae</taxon>
        <taxon>Streptophyta</taxon>
        <taxon>Embryophyta</taxon>
        <taxon>Tracheophyta</taxon>
        <taxon>Spermatophyta</taxon>
        <taxon>Magnoliopsida</taxon>
        <taxon>eudicotyledons</taxon>
        <taxon>Gunneridae</taxon>
        <taxon>Pentapetalae</taxon>
        <taxon>rosids</taxon>
        <taxon>malvids</taxon>
        <taxon>Brassicales</taxon>
        <taxon>Brassicaceae</taxon>
        <taxon>Brassiceae</taxon>
        <taxon>Brassica</taxon>
    </lineage>
</organism>
<evidence type="ECO:0000256" key="1">
    <source>
        <dbReference type="ARBA" id="ARBA00001974"/>
    </source>
</evidence>
<evidence type="ECO:0000256" key="2">
    <source>
        <dbReference type="ARBA" id="ARBA00004191"/>
    </source>
</evidence>
<dbReference type="PANTHER" id="PTHR32448">
    <property type="entry name" value="OS08G0158400 PROTEIN"/>
    <property type="match status" value="1"/>
</dbReference>
<evidence type="ECO:0000259" key="12">
    <source>
        <dbReference type="PROSITE" id="PS51387"/>
    </source>
</evidence>
<name>A0ABQ8D7N1_BRANA</name>
<comment type="cofactor">
    <cofactor evidence="1">
        <name>FAD</name>
        <dbReference type="ChEBI" id="CHEBI:57692"/>
    </cofactor>
</comment>
<dbReference type="SUPFAM" id="SSF56176">
    <property type="entry name" value="FAD-binding/transporter-associated domain-like"/>
    <property type="match status" value="1"/>
</dbReference>
<dbReference type="Pfam" id="PF08031">
    <property type="entry name" value="BBE"/>
    <property type="match status" value="1"/>
</dbReference>
<gene>
    <name evidence="13" type="ORF">HID58_017636</name>
</gene>
<feature type="signal peptide" evidence="11">
    <location>
        <begin position="1"/>
        <end position="32"/>
    </location>
</feature>
<keyword evidence="9" id="KW-0560">Oxidoreductase</keyword>
<evidence type="ECO:0000256" key="4">
    <source>
        <dbReference type="ARBA" id="ARBA00022512"/>
    </source>
</evidence>
<evidence type="ECO:0000313" key="13">
    <source>
        <dbReference type="EMBL" id="KAH0925380.1"/>
    </source>
</evidence>
<evidence type="ECO:0000256" key="10">
    <source>
        <dbReference type="ARBA" id="ARBA00023180"/>
    </source>
</evidence>